<evidence type="ECO:0000259" key="2">
    <source>
        <dbReference type="Pfam" id="PF08401"/>
    </source>
</evidence>
<protein>
    <submittedName>
        <fullName evidence="3">Zn-dependent peptidase ImmA (M78 family)</fullName>
    </submittedName>
</protein>
<evidence type="ECO:0000256" key="1">
    <source>
        <dbReference type="SAM" id="MobiDB-lite"/>
    </source>
</evidence>
<name>A0AAW5TSH7_9LACT</name>
<sequence length="549" mass="62373">MPNQSHEQAYLYHGSSVDFEKFELQKEPTNGVGLGFGIYLTNHESIAKRYAPEGGQIYKIDPSAIEGKAVSAQSLTLTHAEVTRLITSIAKDEIEEEGYPYILSEGGEEPHEDWDNYNALLASKLAENFVSYEANDVELINQLYQMMRRSPAHAPRLLKALEAEGMTHSSRTIAGGEEQSSLEYIVFNPERIKIVAKEKHQVNVNSDLQTILKNKDVAALSAHLKDGIKDYLNGDVYKKFLNFISSFHQYSPKNVRLILAQNPEARYVTSYKKWKEEYGNPVKKGAKAIYIYAPNPVIQRDEQGHPLKDEQGEVIKEMYYRLVPVFADNQTVNPENLPLPLYDCSKDLGDAQAFINLYRSLEALSPFPVELMEIKSSETKGYFSPIDQKIVLQQGLGEVMTLKTLIHEMTHAMLHTDSKAKFGDLTYRRQEFEAESVAYIVSNHLGMDTSDYSFGYLASWTNEGKSIDSFEKSLETISKQSQTLINRLEHTLSKVYTLDIPENQFEKRLQAVRDKGKKQRAEPVVKTQAVGEKKEKEDVPKAKRLQRKL</sequence>
<evidence type="ECO:0000313" key="3">
    <source>
        <dbReference type="EMBL" id="MCW2281217.1"/>
    </source>
</evidence>
<feature type="region of interest" description="Disordered" evidence="1">
    <location>
        <begin position="512"/>
        <end position="549"/>
    </location>
</feature>
<accession>A0AAW5TSH7</accession>
<dbReference type="AlphaFoldDB" id="A0AAW5TSH7"/>
<reference evidence="3" key="1">
    <citation type="submission" date="2023-08" db="EMBL/GenBank/DDBJ databases">
        <title>Genomic analyses of the natural microbiome of Caenorhabditis elegans.</title>
        <authorList>
            <person name="Samuel B."/>
        </authorList>
    </citation>
    <scope>NUCLEOTIDE SEQUENCE</scope>
    <source>
        <strain evidence="3">BIGb0220</strain>
    </source>
</reference>
<dbReference type="InterPro" id="IPR013610">
    <property type="entry name" value="ArdC_N"/>
</dbReference>
<dbReference type="Proteomes" id="UP001207687">
    <property type="component" value="Unassembled WGS sequence"/>
</dbReference>
<organism evidence="3 4">
    <name type="scientific">Lactococcus lactis</name>
    <dbReference type="NCBI Taxonomy" id="1358"/>
    <lineage>
        <taxon>Bacteria</taxon>
        <taxon>Bacillati</taxon>
        <taxon>Bacillota</taxon>
        <taxon>Bacilli</taxon>
        <taxon>Lactobacillales</taxon>
        <taxon>Streptococcaceae</taxon>
        <taxon>Lactococcus</taxon>
    </lineage>
</organism>
<proteinExistence type="predicted"/>
<dbReference type="Pfam" id="PF08401">
    <property type="entry name" value="ArdcN"/>
    <property type="match status" value="1"/>
</dbReference>
<feature type="domain" description="N-terminal" evidence="2">
    <location>
        <begin position="238"/>
        <end position="326"/>
    </location>
</feature>
<evidence type="ECO:0000313" key="4">
    <source>
        <dbReference type="Proteomes" id="UP001207687"/>
    </source>
</evidence>
<dbReference type="EMBL" id="JAOQNN010000001">
    <property type="protein sequence ID" value="MCW2281217.1"/>
    <property type="molecule type" value="Genomic_DNA"/>
</dbReference>
<feature type="compositionally biased region" description="Basic and acidic residues" evidence="1">
    <location>
        <begin position="531"/>
        <end position="541"/>
    </location>
</feature>
<gene>
    <name evidence="3" type="ORF">M2256_001675</name>
</gene>
<feature type="compositionally biased region" description="Basic and acidic residues" evidence="1">
    <location>
        <begin position="512"/>
        <end position="523"/>
    </location>
</feature>
<comment type="caution">
    <text evidence="3">The sequence shown here is derived from an EMBL/GenBank/DDBJ whole genome shotgun (WGS) entry which is preliminary data.</text>
</comment>
<dbReference type="RefSeq" id="WP_264653914.1">
    <property type="nucleotide sequence ID" value="NZ_JAOQNN010000001.1"/>
</dbReference>
<dbReference type="GO" id="GO:0003697">
    <property type="term" value="F:single-stranded DNA binding"/>
    <property type="evidence" value="ECO:0007669"/>
    <property type="project" value="InterPro"/>
</dbReference>